<protein>
    <submittedName>
        <fullName evidence="1">Uncharacterized protein</fullName>
    </submittedName>
</protein>
<dbReference type="OrthoDB" id="2140489at2759"/>
<reference evidence="1 2" key="1">
    <citation type="journal article" date="2019" name="Environ. Microbiol.">
        <title>At the nexus of three kingdoms: the genome of the mycorrhizal fungus Gigaspora margarita provides insights into plant, endobacterial and fungal interactions.</title>
        <authorList>
            <person name="Venice F."/>
            <person name="Ghignone S."/>
            <person name="Salvioli di Fossalunga A."/>
            <person name="Amselem J."/>
            <person name="Novero M."/>
            <person name="Xianan X."/>
            <person name="Sedzielewska Toro K."/>
            <person name="Morin E."/>
            <person name="Lipzen A."/>
            <person name="Grigoriev I.V."/>
            <person name="Henrissat B."/>
            <person name="Martin F.M."/>
            <person name="Bonfante P."/>
        </authorList>
    </citation>
    <scope>NUCLEOTIDE SEQUENCE [LARGE SCALE GENOMIC DNA]</scope>
    <source>
        <strain evidence="1 2">BEG34</strain>
    </source>
</reference>
<dbReference type="PANTHER" id="PTHR36986:SF1">
    <property type="entry name" value="UPF0643 PROTEIN PB2B2.08"/>
    <property type="match status" value="1"/>
</dbReference>
<organism evidence="1 2">
    <name type="scientific">Gigaspora margarita</name>
    <dbReference type="NCBI Taxonomy" id="4874"/>
    <lineage>
        <taxon>Eukaryota</taxon>
        <taxon>Fungi</taxon>
        <taxon>Fungi incertae sedis</taxon>
        <taxon>Mucoromycota</taxon>
        <taxon>Glomeromycotina</taxon>
        <taxon>Glomeromycetes</taxon>
        <taxon>Diversisporales</taxon>
        <taxon>Gigasporaceae</taxon>
        <taxon>Gigaspora</taxon>
    </lineage>
</organism>
<evidence type="ECO:0000313" key="2">
    <source>
        <dbReference type="Proteomes" id="UP000439903"/>
    </source>
</evidence>
<accession>A0A8H4A6H6</accession>
<name>A0A8H4A6H6_GIGMA</name>
<dbReference type="AlphaFoldDB" id="A0A8H4A6H6"/>
<gene>
    <name evidence="1" type="ORF">F8M41_003530</name>
</gene>
<comment type="caution">
    <text evidence="1">The sequence shown here is derived from an EMBL/GenBank/DDBJ whole genome shotgun (WGS) entry which is preliminary data.</text>
</comment>
<keyword evidence="2" id="KW-1185">Reference proteome</keyword>
<sequence>MSSVLTHLHDPHEEFSRQLEKLKAITPNYATESLETSFNWDELAAGIKDVEGEWYLVAFRSISRADADNRLLYEADSRAYNEATLHGGLLKYWTGELNQYRECLSMCIWTNRDNSVKATVKHRHNDAKSLADTMYETYSLERYKLKKTKGKAKINISRVF</sequence>
<proteinExistence type="predicted"/>
<dbReference type="Proteomes" id="UP000439903">
    <property type="component" value="Unassembled WGS sequence"/>
</dbReference>
<dbReference type="EMBL" id="WTPW01001309">
    <property type="protein sequence ID" value="KAF0443710.1"/>
    <property type="molecule type" value="Genomic_DNA"/>
</dbReference>
<dbReference type="PANTHER" id="PTHR36986">
    <property type="entry name" value="UPF0643 PROTEIN PB2B2.08"/>
    <property type="match status" value="1"/>
</dbReference>
<evidence type="ECO:0000313" key="1">
    <source>
        <dbReference type="EMBL" id="KAF0443710.1"/>
    </source>
</evidence>